<evidence type="ECO:0000256" key="4">
    <source>
        <dbReference type="ARBA" id="ARBA00022544"/>
    </source>
</evidence>
<dbReference type="PANTHER" id="PTHR34975">
    <property type="entry name" value="SPORE GERMINATION PROTEIN A2"/>
    <property type="match status" value="1"/>
</dbReference>
<evidence type="ECO:0000256" key="5">
    <source>
        <dbReference type="ARBA" id="ARBA00022692"/>
    </source>
</evidence>
<feature type="transmembrane region" description="Helical" evidence="8">
    <location>
        <begin position="220"/>
        <end position="242"/>
    </location>
</feature>
<name>A0A7U4JP41_CLOSG</name>
<dbReference type="Gene3D" id="1.20.1740.10">
    <property type="entry name" value="Amino acid/polyamine transporter I"/>
    <property type="match status" value="1"/>
</dbReference>
<keyword evidence="4" id="KW-0309">Germination</keyword>
<dbReference type="RefSeq" id="WP_003496203.1">
    <property type="nucleotide sequence ID" value="NZ_CP009225.1"/>
</dbReference>
<keyword evidence="5 8" id="KW-0812">Transmembrane</keyword>
<evidence type="ECO:0000256" key="7">
    <source>
        <dbReference type="ARBA" id="ARBA00023136"/>
    </source>
</evidence>
<keyword evidence="3" id="KW-0813">Transport</keyword>
<evidence type="ECO:0000256" key="6">
    <source>
        <dbReference type="ARBA" id="ARBA00022989"/>
    </source>
</evidence>
<proteinExistence type="inferred from homology"/>
<sequence length="369" mass="41999">MKSSGDNELTEMQFTLIIIGAMLGVGILSLPNDVIKIAKQDGWISVLLGAIYPLYIVFIATYLSKNYPKDNMLTLSKKFFGKILGTILNLIFILYFVLITAKVASDISNVLHIYMVQFLNNWTILIVMYCIIAFAVYGGTKTVGSLNEIIFFSTIIIFFIPLVAINNANTLNIKPVLGSGMLNILKAVKETIFSYSQIEMILILYPFLQNNKKIKQCGLISVAFITIVYFLFTIIDILCLGIETSLKFTWPIVNITESIMIPVINSFRYIFMSLWSLTMFKTICNGYFVTVYELNKISPKIDRKIVILLTIPLMIIISFFYGNTTNSRKFVSKIMPIYIIYNIIFSTLITLFTWREKGKQNKNLLQSNS</sequence>
<dbReference type="GeneID" id="92938682"/>
<dbReference type="GO" id="GO:0009847">
    <property type="term" value="P:spore germination"/>
    <property type="evidence" value="ECO:0007669"/>
    <property type="project" value="InterPro"/>
</dbReference>
<evidence type="ECO:0000256" key="3">
    <source>
        <dbReference type="ARBA" id="ARBA00022448"/>
    </source>
</evidence>
<dbReference type="Proteomes" id="UP000033052">
    <property type="component" value="Chromosome"/>
</dbReference>
<evidence type="ECO:0000256" key="1">
    <source>
        <dbReference type="ARBA" id="ARBA00004141"/>
    </source>
</evidence>
<accession>A0A7U4JP41</accession>
<feature type="transmembrane region" description="Helical" evidence="8">
    <location>
        <begin position="334"/>
        <end position="354"/>
    </location>
</feature>
<comment type="similarity">
    <text evidence="2">Belongs to the amino acid-polyamine-organocation (APC) superfamily. Spore germination protein (SGP) (TC 2.A.3.9) family.</text>
</comment>
<evidence type="ECO:0000313" key="9">
    <source>
        <dbReference type="EMBL" id="AKC62702.1"/>
    </source>
</evidence>
<dbReference type="GO" id="GO:0016020">
    <property type="term" value="C:membrane"/>
    <property type="evidence" value="ECO:0007669"/>
    <property type="project" value="UniProtKB-SubCell"/>
</dbReference>
<dbReference type="PANTHER" id="PTHR34975:SF2">
    <property type="entry name" value="SPORE GERMINATION PROTEIN A2"/>
    <property type="match status" value="1"/>
</dbReference>
<dbReference type="InterPro" id="IPR004761">
    <property type="entry name" value="Spore_GerAB"/>
</dbReference>
<feature type="transmembrane region" description="Helical" evidence="8">
    <location>
        <begin position="149"/>
        <end position="171"/>
    </location>
</feature>
<dbReference type="Pfam" id="PF03845">
    <property type="entry name" value="Spore_permease"/>
    <property type="match status" value="1"/>
</dbReference>
<gene>
    <name evidence="9" type="ORF">CLSPO_c19820</name>
</gene>
<keyword evidence="6 8" id="KW-1133">Transmembrane helix</keyword>
<evidence type="ECO:0000313" key="10">
    <source>
        <dbReference type="Proteomes" id="UP000033052"/>
    </source>
</evidence>
<feature type="transmembrane region" description="Helical" evidence="8">
    <location>
        <begin position="42"/>
        <end position="63"/>
    </location>
</feature>
<feature type="transmembrane region" description="Helical" evidence="8">
    <location>
        <begin position="305"/>
        <end position="322"/>
    </location>
</feature>
<dbReference type="KEGG" id="cld:CLSPO_c19820"/>
<dbReference type="EMBL" id="CP009225">
    <property type="protein sequence ID" value="AKC62702.1"/>
    <property type="molecule type" value="Genomic_DNA"/>
</dbReference>
<reference evidence="9 10" key="1">
    <citation type="journal article" date="2015" name="PLoS ONE">
        <title>A universal mariner transposon system for forward genetic studies in the genus clostridium.</title>
        <authorList>
            <person name="Zhang Y."/>
            <person name="Grosse-Honebrink A."/>
            <person name="Minton N.P."/>
        </authorList>
    </citation>
    <scope>NUCLEOTIDE SEQUENCE [LARGE SCALE GENOMIC DNA]</scope>
    <source>
        <strain evidence="9 10">NCIMB 10696</strain>
    </source>
</reference>
<feature type="transmembrane region" description="Helical" evidence="8">
    <location>
        <begin position="12"/>
        <end position="30"/>
    </location>
</feature>
<organism evidence="9 10">
    <name type="scientific">Clostridium sporogenes</name>
    <dbReference type="NCBI Taxonomy" id="1509"/>
    <lineage>
        <taxon>Bacteria</taxon>
        <taxon>Bacillati</taxon>
        <taxon>Bacillota</taxon>
        <taxon>Clostridia</taxon>
        <taxon>Eubacteriales</taxon>
        <taxon>Clostridiaceae</taxon>
        <taxon>Clostridium</taxon>
    </lineage>
</organism>
<keyword evidence="7 8" id="KW-0472">Membrane</keyword>
<evidence type="ECO:0000256" key="2">
    <source>
        <dbReference type="ARBA" id="ARBA00007998"/>
    </source>
</evidence>
<evidence type="ECO:0000256" key="8">
    <source>
        <dbReference type="SAM" id="Phobius"/>
    </source>
</evidence>
<feature type="transmembrane region" description="Helical" evidence="8">
    <location>
        <begin position="113"/>
        <end position="137"/>
    </location>
</feature>
<dbReference type="NCBIfam" id="TIGR00912">
    <property type="entry name" value="2A0309"/>
    <property type="match status" value="1"/>
</dbReference>
<protein>
    <submittedName>
        <fullName evidence="9">Spore germination protein</fullName>
    </submittedName>
</protein>
<comment type="subcellular location">
    <subcellularLocation>
        <location evidence="1">Membrane</location>
        <topology evidence="1">Multi-pass membrane protein</topology>
    </subcellularLocation>
</comment>
<dbReference type="AlphaFoldDB" id="A0A7U4JP41"/>
<feature type="transmembrane region" description="Helical" evidence="8">
    <location>
        <begin position="83"/>
        <end position="101"/>
    </location>
</feature>